<comment type="cofactor">
    <cofactor evidence="1">
        <name>pyridoxal 5'-phosphate</name>
        <dbReference type="ChEBI" id="CHEBI:597326"/>
    </cofactor>
</comment>
<name>A0A1L3SZM0_9HYPH</name>
<evidence type="ECO:0000313" key="5">
    <source>
        <dbReference type="EMBL" id="APH74735.1"/>
    </source>
</evidence>
<keyword evidence="4" id="KW-0472">Membrane</keyword>
<organism evidence="5 6">
    <name type="scientific">Aquibium oceanicum</name>
    <dbReference type="NCBI Taxonomy" id="1670800"/>
    <lineage>
        <taxon>Bacteria</taxon>
        <taxon>Pseudomonadati</taxon>
        <taxon>Pseudomonadota</taxon>
        <taxon>Alphaproteobacteria</taxon>
        <taxon>Hyphomicrobiales</taxon>
        <taxon>Phyllobacteriaceae</taxon>
        <taxon>Aquibium</taxon>
    </lineage>
</organism>
<dbReference type="Gene3D" id="3.40.640.10">
    <property type="entry name" value="Type I PLP-dependent aspartate aminotransferase-like (Major domain)"/>
    <property type="match status" value="1"/>
</dbReference>
<dbReference type="InterPro" id="IPR015424">
    <property type="entry name" value="PyrdxlP-dep_Trfase"/>
</dbReference>
<sequence length="435" mass="45934">MQGHNALPAVLADAVEAYSAANPESQALHERASQVMPGGNTRTVLYYTPFPLTMVSGSGCRLEDADGHTYVDFLGEFTAGLYGHSDPLIAEAIAKAVANGVNLGSHGPQEAAFAEAIKDRFPSMELLRFTNSGTEANMLALALAKHATGRGKVMVFEGAYHGGTLTFPASEVPVNVPHEYVFSRFNEIEATRQAIRETGSDLACVIVEPMMGSGGCIPGDPAFLQMLREETEAAGALLVFDEVMTSRLSPGGLQSELGIRPDLTTLGKYIGGGMSFGAFGGRAEVMSNFDPSKTGSLPHAGTFNNNVLTMAAGLAGLTKRLTPAAVHDLNARGDSLRRRINAVLAGAGAGIIVTGIGSLMNIHPMRTEPKRPADLAGADQRMRDLIFFDLLEDGFYTARRGLLALSLPIGDAECDALVAAVARRAPRWAAFLGKD</sequence>
<reference evidence="6" key="1">
    <citation type="submission" date="2016-11" db="EMBL/GenBank/DDBJ databases">
        <title>Mesorhizobium oceanicum sp. nov., isolated from deep seawater in South China Sea.</title>
        <authorList>
            <person name="Fu G.-Y."/>
        </authorList>
    </citation>
    <scope>NUCLEOTIDE SEQUENCE [LARGE SCALE GENOMIC DNA]</scope>
    <source>
        <strain evidence="6">B7</strain>
    </source>
</reference>
<dbReference type="AlphaFoldDB" id="A0A1L3SZM0"/>
<dbReference type="OrthoDB" id="9801052at2"/>
<dbReference type="InterPro" id="IPR005814">
    <property type="entry name" value="Aminotrans_3"/>
</dbReference>
<evidence type="ECO:0000256" key="1">
    <source>
        <dbReference type="ARBA" id="ARBA00001933"/>
    </source>
</evidence>
<evidence type="ECO:0000256" key="2">
    <source>
        <dbReference type="ARBA" id="ARBA00022898"/>
    </source>
</evidence>
<evidence type="ECO:0000256" key="3">
    <source>
        <dbReference type="RuleBase" id="RU003560"/>
    </source>
</evidence>
<protein>
    <submittedName>
        <fullName evidence="5">Aspartate aminotransferase family protein</fullName>
    </submittedName>
</protein>
<dbReference type="STRING" id="1670800.BSQ44_20625"/>
<dbReference type="PANTHER" id="PTHR43713:SF3">
    <property type="entry name" value="GLUTAMATE-1-SEMIALDEHYDE 2,1-AMINOMUTASE 1, CHLOROPLASTIC-RELATED"/>
    <property type="match status" value="1"/>
</dbReference>
<keyword evidence="2 3" id="KW-0663">Pyridoxal phosphate</keyword>
<dbReference type="RefSeq" id="WP_072608193.1">
    <property type="nucleotide sequence ID" value="NZ_CP018171.1"/>
</dbReference>
<comment type="similarity">
    <text evidence="3">Belongs to the class-III pyridoxal-phosphate-dependent aminotransferase family.</text>
</comment>
<proteinExistence type="inferred from homology"/>
<keyword evidence="5" id="KW-0808">Transferase</keyword>
<dbReference type="SUPFAM" id="SSF53383">
    <property type="entry name" value="PLP-dependent transferases"/>
    <property type="match status" value="1"/>
</dbReference>
<dbReference type="InterPro" id="IPR015422">
    <property type="entry name" value="PyrdxlP-dep_Trfase_small"/>
</dbReference>
<accession>A0A1L3SZM0</accession>
<keyword evidence="6" id="KW-1185">Reference proteome</keyword>
<feature type="transmembrane region" description="Helical" evidence="4">
    <location>
        <begin position="342"/>
        <end position="362"/>
    </location>
</feature>
<dbReference type="Gene3D" id="3.90.1150.10">
    <property type="entry name" value="Aspartate Aminotransferase, domain 1"/>
    <property type="match status" value="1"/>
</dbReference>
<keyword evidence="5" id="KW-0032">Aminotransferase</keyword>
<dbReference type="EMBL" id="CP018171">
    <property type="protein sequence ID" value="APH74735.1"/>
    <property type="molecule type" value="Genomic_DNA"/>
</dbReference>
<dbReference type="KEGG" id="meso:BSQ44_20625"/>
<gene>
    <name evidence="5" type="ORF">BSQ44_20625</name>
</gene>
<evidence type="ECO:0000256" key="4">
    <source>
        <dbReference type="SAM" id="Phobius"/>
    </source>
</evidence>
<keyword evidence="4" id="KW-0812">Transmembrane</keyword>
<dbReference type="Pfam" id="PF00202">
    <property type="entry name" value="Aminotran_3"/>
    <property type="match status" value="1"/>
</dbReference>
<dbReference type="GO" id="GO:0008483">
    <property type="term" value="F:transaminase activity"/>
    <property type="evidence" value="ECO:0007669"/>
    <property type="project" value="UniProtKB-KW"/>
</dbReference>
<dbReference type="GO" id="GO:0030170">
    <property type="term" value="F:pyridoxal phosphate binding"/>
    <property type="evidence" value="ECO:0007669"/>
    <property type="project" value="InterPro"/>
</dbReference>
<keyword evidence="4" id="KW-1133">Transmembrane helix</keyword>
<dbReference type="PANTHER" id="PTHR43713">
    <property type="entry name" value="GLUTAMATE-1-SEMIALDEHYDE 2,1-AMINOMUTASE"/>
    <property type="match status" value="1"/>
</dbReference>
<dbReference type="Proteomes" id="UP000182840">
    <property type="component" value="Chromosome"/>
</dbReference>
<dbReference type="InterPro" id="IPR015421">
    <property type="entry name" value="PyrdxlP-dep_Trfase_major"/>
</dbReference>
<evidence type="ECO:0000313" key="6">
    <source>
        <dbReference type="Proteomes" id="UP000182840"/>
    </source>
</evidence>